<evidence type="ECO:0000313" key="2">
    <source>
        <dbReference type="EMBL" id="QDU97729.1"/>
    </source>
</evidence>
<sequence>MSEASDLYNVAEKLKDEGKYEEAIAKFLESAAANPQYALPHMALGIVYGKVNKHEEAVRHAHKACELEPEEALNYTTLSRVAVLAFTASNDEQFKILAEDAMARAQMLQQRR</sequence>
<dbReference type="RefSeq" id="WP_145056487.1">
    <property type="nucleotide sequence ID" value="NZ_CP036433.1"/>
</dbReference>
<dbReference type="InterPro" id="IPR011990">
    <property type="entry name" value="TPR-like_helical_dom_sf"/>
</dbReference>
<accession>A0A518E0W4</accession>
<gene>
    <name evidence="2" type="ORF">Pla8534_55830</name>
</gene>
<reference evidence="2 3" key="1">
    <citation type="submission" date="2019-02" db="EMBL/GenBank/DDBJ databases">
        <title>Deep-cultivation of Planctomycetes and their phenomic and genomic characterization uncovers novel biology.</title>
        <authorList>
            <person name="Wiegand S."/>
            <person name="Jogler M."/>
            <person name="Boedeker C."/>
            <person name="Pinto D."/>
            <person name="Vollmers J."/>
            <person name="Rivas-Marin E."/>
            <person name="Kohn T."/>
            <person name="Peeters S.H."/>
            <person name="Heuer A."/>
            <person name="Rast P."/>
            <person name="Oberbeckmann S."/>
            <person name="Bunk B."/>
            <person name="Jeske O."/>
            <person name="Meyerdierks A."/>
            <person name="Storesund J.E."/>
            <person name="Kallscheuer N."/>
            <person name="Luecker S."/>
            <person name="Lage O.M."/>
            <person name="Pohl T."/>
            <person name="Merkel B.J."/>
            <person name="Hornburger P."/>
            <person name="Mueller R.-W."/>
            <person name="Bruemmer F."/>
            <person name="Labrenz M."/>
            <person name="Spormann A.M."/>
            <person name="Op den Camp H."/>
            <person name="Overmann J."/>
            <person name="Amann R."/>
            <person name="Jetten M.S.M."/>
            <person name="Mascher T."/>
            <person name="Medema M.H."/>
            <person name="Devos D.P."/>
            <person name="Kaster A.-K."/>
            <person name="Ovreas L."/>
            <person name="Rohde M."/>
            <person name="Galperin M.Y."/>
            <person name="Jogler C."/>
        </authorList>
    </citation>
    <scope>NUCLEOTIDE SEQUENCE [LARGE SCALE GENOMIC DNA]</scope>
    <source>
        <strain evidence="2 3">Pla85_3_4</strain>
    </source>
</reference>
<dbReference type="KEGG" id="lcre:Pla8534_55830"/>
<feature type="repeat" description="TPR" evidence="1">
    <location>
        <begin position="38"/>
        <end position="71"/>
    </location>
</feature>
<dbReference type="SMART" id="SM00028">
    <property type="entry name" value="TPR"/>
    <property type="match status" value="2"/>
</dbReference>
<dbReference type="Pfam" id="PF13414">
    <property type="entry name" value="TPR_11"/>
    <property type="match status" value="1"/>
</dbReference>
<dbReference type="Gene3D" id="1.25.40.10">
    <property type="entry name" value="Tetratricopeptide repeat domain"/>
    <property type="match status" value="1"/>
</dbReference>
<dbReference type="SUPFAM" id="SSF48452">
    <property type="entry name" value="TPR-like"/>
    <property type="match status" value="1"/>
</dbReference>
<proteinExistence type="predicted"/>
<organism evidence="2 3">
    <name type="scientific">Lignipirellula cremea</name>
    <dbReference type="NCBI Taxonomy" id="2528010"/>
    <lineage>
        <taxon>Bacteria</taxon>
        <taxon>Pseudomonadati</taxon>
        <taxon>Planctomycetota</taxon>
        <taxon>Planctomycetia</taxon>
        <taxon>Pirellulales</taxon>
        <taxon>Pirellulaceae</taxon>
        <taxon>Lignipirellula</taxon>
    </lineage>
</organism>
<dbReference type="AlphaFoldDB" id="A0A518E0W4"/>
<dbReference type="Proteomes" id="UP000317648">
    <property type="component" value="Chromosome"/>
</dbReference>
<keyword evidence="1" id="KW-0802">TPR repeat</keyword>
<keyword evidence="3" id="KW-1185">Reference proteome</keyword>
<evidence type="ECO:0000313" key="3">
    <source>
        <dbReference type="Proteomes" id="UP000317648"/>
    </source>
</evidence>
<dbReference type="InterPro" id="IPR019734">
    <property type="entry name" value="TPR_rpt"/>
</dbReference>
<dbReference type="OrthoDB" id="281483at2"/>
<dbReference type="PROSITE" id="PS50005">
    <property type="entry name" value="TPR"/>
    <property type="match status" value="1"/>
</dbReference>
<evidence type="ECO:0000256" key="1">
    <source>
        <dbReference type="PROSITE-ProRule" id="PRU00339"/>
    </source>
</evidence>
<protein>
    <submittedName>
        <fullName evidence="2">Tetratricopeptide repeat protein</fullName>
    </submittedName>
</protein>
<dbReference type="EMBL" id="CP036433">
    <property type="protein sequence ID" value="QDU97729.1"/>
    <property type="molecule type" value="Genomic_DNA"/>
</dbReference>
<name>A0A518E0W4_9BACT</name>